<evidence type="ECO:0000313" key="3">
    <source>
        <dbReference type="Proteomes" id="UP000314616"/>
    </source>
</evidence>
<name>A0A5B8C7B4_9MICO</name>
<evidence type="ECO:0000256" key="1">
    <source>
        <dbReference type="SAM" id="SignalP"/>
    </source>
</evidence>
<sequence length="207" mass="20944">MVARRSSGHRGPVGGARAAAVLALAAAAALAACSPAATSDRHPTGAAPQATAPPEAIKPAVRWKHGIPAGYAISGEPPGPGVVELGNAENGCLLQLTRATLPAAVGDDRTATEEALDLSTRMLDGEEIDRRDATLTTATGRMAAREVVVRSAVGTQAADLRMVLRSAAVDHALVGLVHICPVGSVDEAAWATFVDSATLLGATATEF</sequence>
<feature type="chain" id="PRO_5038597359" description="DUF1795 domain-containing protein" evidence="1">
    <location>
        <begin position="32"/>
        <end position="207"/>
    </location>
</feature>
<accession>A0A5B8C7B4</accession>
<dbReference type="Proteomes" id="UP000314616">
    <property type="component" value="Chromosome"/>
</dbReference>
<dbReference type="RefSeq" id="WP_139929484.1">
    <property type="nucleotide sequence ID" value="NZ_CP040915.1"/>
</dbReference>
<dbReference type="EMBL" id="CP040915">
    <property type="protein sequence ID" value="QDC25321.1"/>
    <property type="molecule type" value="Genomic_DNA"/>
</dbReference>
<reference evidence="2 3" key="1">
    <citation type="submission" date="2019-05" db="EMBL/GenBank/DDBJ databases">
        <title>Georgenia *** sp. nov., and Georgenia *** sp. nov., isolated from the intestinal contents of plateau pika (Ochotona curzoniae) in the Qinghai-Tibet plateau of China.</title>
        <authorList>
            <person name="Tian Z."/>
        </authorList>
    </citation>
    <scope>NUCLEOTIDE SEQUENCE [LARGE SCALE GENOMIC DNA]</scope>
    <source>
        <strain evidence="2 3">Z443</strain>
    </source>
</reference>
<organism evidence="2 3">
    <name type="scientific">Georgenia yuyongxinii</name>
    <dbReference type="NCBI Taxonomy" id="2589797"/>
    <lineage>
        <taxon>Bacteria</taxon>
        <taxon>Bacillati</taxon>
        <taxon>Actinomycetota</taxon>
        <taxon>Actinomycetes</taxon>
        <taxon>Micrococcales</taxon>
        <taxon>Bogoriellaceae</taxon>
        <taxon>Georgenia</taxon>
    </lineage>
</organism>
<proteinExistence type="predicted"/>
<evidence type="ECO:0000313" key="2">
    <source>
        <dbReference type="EMBL" id="QDC25321.1"/>
    </source>
</evidence>
<gene>
    <name evidence="2" type="ORF">FE374_12495</name>
</gene>
<keyword evidence="1" id="KW-0732">Signal</keyword>
<dbReference type="PROSITE" id="PS51257">
    <property type="entry name" value="PROKAR_LIPOPROTEIN"/>
    <property type="match status" value="1"/>
</dbReference>
<protein>
    <recommendedName>
        <fullName evidence="4">DUF1795 domain-containing protein</fullName>
    </recommendedName>
</protein>
<dbReference type="KEGG" id="gyu:FE374_12495"/>
<dbReference type="OrthoDB" id="5148498at2"/>
<feature type="signal peptide" evidence="1">
    <location>
        <begin position="1"/>
        <end position="31"/>
    </location>
</feature>
<evidence type="ECO:0008006" key="4">
    <source>
        <dbReference type="Google" id="ProtNLM"/>
    </source>
</evidence>
<dbReference type="AlphaFoldDB" id="A0A5B8C7B4"/>